<protein>
    <submittedName>
        <fullName evidence="2">Uncharacterized protein</fullName>
    </submittedName>
</protein>
<proteinExistence type="predicted"/>
<comment type="caution">
    <text evidence="2">The sequence shown here is derived from an EMBL/GenBank/DDBJ whole genome shotgun (WGS) entry which is preliminary data.</text>
</comment>
<name>A0A218XKA9_PUNGR</name>
<sequence length="221" mass="24665">MEAKPLTKEALALTEKKMDMALDDIIKMSKNKPAKGKRARVPNKSQRAYNNAAQDKSMKLQRFMNSRSSLRQGVLAQKRSNFQGNQFPLAKEAARKAAVVPFRSRAPPRDRTVNSNRTRAGAPLAMNRSSKNTSGASKGMLYYTYVGYGLTSFSLVGPQQQHQGEGNGGSKQRPQTLDARFANLKEQREKVSVLPRPDNFTARRNGGGTRKQIPPWTRFPK</sequence>
<feature type="compositionally biased region" description="Polar residues" evidence="1">
    <location>
        <begin position="43"/>
        <end position="52"/>
    </location>
</feature>
<evidence type="ECO:0000256" key="1">
    <source>
        <dbReference type="SAM" id="MobiDB-lite"/>
    </source>
</evidence>
<dbReference type="PANTHER" id="PTHR36048:SF1">
    <property type="entry name" value="RIBOSOME MATURATION FACTOR"/>
    <property type="match status" value="1"/>
</dbReference>
<organism evidence="2 3">
    <name type="scientific">Punica granatum</name>
    <name type="common">Pomegranate</name>
    <dbReference type="NCBI Taxonomy" id="22663"/>
    <lineage>
        <taxon>Eukaryota</taxon>
        <taxon>Viridiplantae</taxon>
        <taxon>Streptophyta</taxon>
        <taxon>Embryophyta</taxon>
        <taxon>Tracheophyta</taxon>
        <taxon>Spermatophyta</taxon>
        <taxon>Magnoliopsida</taxon>
        <taxon>eudicotyledons</taxon>
        <taxon>Gunneridae</taxon>
        <taxon>Pentapetalae</taxon>
        <taxon>rosids</taxon>
        <taxon>malvids</taxon>
        <taxon>Myrtales</taxon>
        <taxon>Lythraceae</taxon>
        <taxon>Punica</taxon>
    </lineage>
</organism>
<feature type="compositionally biased region" description="Polar residues" evidence="1">
    <location>
        <begin position="158"/>
        <end position="175"/>
    </location>
</feature>
<feature type="compositionally biased region" description="Basic residues" evidence="1">
    <location>
        <begin position="29"/>
        <end position="41"/>
    </location>
</feature>
<feature type="region of interest" description="Disordered" evidence="1">
    <location>
        <begin position="158"/>
        <end position="221"/>
    </location>
</feature>
<accession>A0A218XKA9</accession>
<evidence type="ECO:0000313" key="2">
    <source>
        <dbReference type="EMBL" id="OWM85220.1"/>
    </source>
</evidence>
<dbReference type="EMBL" id="MTKT01001287">
    <property type="protein sequence ID" value="OWM85220.1"/>
    <property type="molecule type" value="Genomic_DNA"/>
</dbReference>
<dbReference type="PANTHER" id="PTHR36048">
    <property type="entry name" value="RIBOSOME MATURATION FACTOR"/>
    <property type="match status" value="1"/>
</dbReference>
<gene>
    <name evidence="2" type="ORF">CDL15_Pgr028007</name>
</gene>
<reference evidence="3" key="1">
    <citation type="journal article" date="2017" name="Plant J.">
        <title>The pomegranate (Punica granatum L.) genome and the genomics of punicalagin biosynthesis.</title>
        <authorList>
            <person name="Qin G."/>
            <person name="Xu C."/>
            <person name="Ming R."/>
            <person name="Tang H."/>
            <person name="Guyot R."/>
            <person name="Kramer E.M."/>
            <person name="Hu Y."/>
            <person name="Yi X."/>
            <person name="Qi Y."/>
            <person name="Xu X."/>
            <person name="Gao Z."/>
            <person name="Pan H."/>
            <person name="Jian J."/>
            <person name="Tian Y."/>
            <person name="Yue Z."/>
            <person name="Xu Y."/>
        </authorList>
    </citation>
    <scope>NUCLEOTIDE SEQUENCE [LARGE SCALE GENOMIC DNA]</scope>
    <source>
        <strain evidence="3">cv. Dabenzi</strain>
    </source>
</reference>
<feature type="region of interest" description="Disordered" evidence="1">
    <location>
        <begin position="29"/>
        <end position="52"/>
    </location>
</feature>
<evidence type="ECO:0000313" key="3">
    <source>
        <dbReference type="Proteomes" id="UP000197138"/>
    </source>
</evidence>
<dbReference type="AlphaFoldDB" id="A0A218XKA9"/>
<dbReference type="Proteomes" id="UP000197138">
    <property type="component" value="Unassembled WGS sequence"/>
</dbReference>